<dbReference type="AlphaFoldDB" id="A0ABD8A6C0"/>
<keyword evidence="4" id="KW-1003">Cell membrane</keyword>
<accession>A0ABD8A6C0</accession>
<dbReference type="InterPro" id="IPR004776">
    <property type="entry name" value="Mem_transp_PIN-like"/>
</dbReference>
<feature type="transmembrane region" description="Helical" evidence="8">
    <location>
        <begin position="117"/>
        <end position="136"/>
    </location>
</feature>
<feature type="transmembrane region" description="Helical" evidence="8">
    <location>
        <begin position="21"/>
        <end position="38"/>
    </location>
</feature>
<comment type="subcellular location">
    <subcellularLocation>
        <location evidence="1">Cell membrane</location>
        <topology evidence="1">Multi-pass membrane protein</topology>
    </subcellularLocation>
</comment>
<feature type="transmembrane region" description="Helical" evidence="8">
    <location>
        <begin position="213"/>
        <end position="233"/>
    </location>
</feature>
<name>A0ABD8A6C0_9EURY</name>
<keyword evidence="3" id="KW-0813">Transport</keyword>
<dbReference type="EMBL" id="CP137641">
    <property type="protein sequence ID" value="WOX55088.1"/>
    <property type="molecule type" value="Genomic_DNA"/>
</dbReference>
<evidence type="ECO:0000256" key="7">
    <source>
        <dbReference type="ARBA" id="ARBA00023136"/>
    </source>
</evidence>
<dbReference type="Gene3D" id="1.20.1530.20">
    <property type="match status" value="1"/>
</dbReference>
<keyword evidence="5 8" id="KW-0812">Transmembrane</keyword>
<protein>
    <submittedName>
        <fullName evidence="9">AEC family transporter</fullName>
    </submittedName>
</protein>
<dbReference type="Proteomes" id="UP001626603">
    <property type="component" value="Chromosome"/>
</dbReference>
<dbReference type="InterPro" id="IPR038770">
    <property type="entry name" value="Na+/solute_symporter_sf"/>
</dbReference>
<evidence type="ECO:0000256" key="4">
    <source>
        <dbReference type="ARBA" id="ARBA00022475"/>
    </source>
</evidence>
<evidence type="ECO:0000256" key="8">
    <source>
        <dbReference type="SAM" id="Phobius"/>
    </source>
</evidence>
<evidence type="ECO:0000256" key="6">
    <source>
        <dbReference type="ARBA" id="ARBA00022989"/>
    </source>
</evidence>
<feature type="transmembrane region" description="Helical" evidence="8">
    <location>
        <begin position="58"/>
        <end position="75"/>
    </location>
</feature>
<feature type="transmembrane region" description="Helical" evidence="8">
    <location>
        <begin position="245"/>
        <end position="263"/>
    </location>
</feature>
<evidence type="ECO:0000256" key="3">
    <source>
        <dbReference type="ARBA" id="ARBA00022448"/>
    </source>
</evidence>
<feature type="transmembrane region" description="Helical" evidence="8">
    <location>
        <begin position="182"/>
        <end position="201"/>
    </location>
</feature>
<dbReference type="PANTHER" id="PTHR36838">
    <property type="entry name" value="AUXIN EFFLUX CARRIER FAMILY PROTEIN"/>
    <property type="match status" value="1"/>
</dbReference>
<evidence type="ECO:0000313" key="9">
    <source>
        <dbReference type="EMBL" id="WOX55088.1"/>
    </source>
</evidence>
<proteinExistence type="inferred from homology"/>
<gene>
    <name evidence="9" type="ORF">R6Y95_06320</name>
</gene>
<keyword evidence="7 8" id="KW-0472">Membrane</keyword>
<feature type="transmembrane region" description="Helical" evidence="8">
    <location>
        <begin position="270"/>
        <end position="292"/>
    </location>
</feature>
<organism evidence="9 10">
    <name type="scientific">Methanoculleus palmolei</name>
    <dbReference type="NCBI Taxonomy" id="72612"/>
    <lineage>
        <taxon>Archaea</taxon>
        <taxon>Methanobacteriati</taxon>
        <taxon>Methanobacteriota</taxon>
        <taxon>Stenosarchaea group</taxon>
        <taxon>Methanomicrobia</taxon>
        <taxon>Methanomicrobiales</taxon>
        <taxon>Methanomicrobiaceae</taxon>
        <taxon>Methanoculleus</taxon>
    </lineage>
</organism>
<feature type="transmembrane region" description="Helical" evidence="8">
    <location>
        <begin position="87"/>
        <end position="105"/>
    </location>
</feature>
<evidence type="ECO:0000256" key="1">
    <source>
        <dbReference type="ARBA" id="ARBA00004651"/>
    </source>
</evidence>
<reference evidence="9 10" key="1">
    <citation type="submission" date="2023-10" db="EMBL/GenBank/DDBJ databases">
        <title>The complete genome sequence of Methanoculleus palmolei DSM 4273.</title>
        <authorList>
            <person name="Lai S.-J."/>
            <person name="You Y.-T."/>
            <person name="Chen S.-C."/>
        </authorList>
    </citation>
    <scope>NUCLEOTIDE SEQUENCE [LARGE SCALE GENOMIC DNA]</scope>
    <source>
        <strain evidence="9 10">DSM 4273</strain>
    </source>
</reference>
<feature type="transmembrane region" description="Helical" evidence="8">
    <location>
        <begin position="304"/>
        <end position="324"/>
    </location>
</feature>
<keyword evidence="10" id="KW-1185">Reference proteome</keyword>
<evidence type="ECO:0000256" key="2">
    <source>
        <dbReference type="ARBA" id="ARBA00010145"/>
    </source>
</evidence>
<dbReference type="PANTHER" id="PTHR36838:SF1">
    <property type="entry name" value="SLR1864 PROTEIN"/>
    <property type="match status" value="1"/>
</dbReference>
<dbReference type="GO" id="GO:0005886">
    <property type="term" value="C:plasma membrane"/>
    <property type="evidence" value="ECO:0007669"/>
    <property type="project" value="UniProtKB-SubCell"/>
</dbReference>
<sequence length="325" mass="34529">MKWRAPPPAIEAASRVRSMDFLYVANNVVILFLLLGVGYGSSVTGILNQNTTCHLSKFVLYVTLPALIVASMQVPITPELVEGMRDLALAILVFYAVSLPIAWIVPGLLNSPPEEASIYRFVLVFSNIAFMGFPIIENLFGTEGLFYAAIFNIPFRVLIFSIGVLMITGAGSAGRRLTPGVLASPAILASFLGLALFLTGVRIPSPLIDLLDLLGGTTTTLAMVVVGSILASLPAREVVQNRKAYLVSLTRLLLIPAVLWLVLRTVTTDPLVIGVVVMLGAMPAAANCALLAGEYGANPELASSIVFISTLGSVLTIPFIATVLF</sequence>
<evidence type="ECO:0000256" key="5">
    <source>
        <dbReference type="ARBA" id="ARBA00022692"/>
    </source>
</evidence>
<evidence type="ECO:0000313" key="10">
    <source>
        <dbReference type="Proteomes" id="UP001626603"/>
    </source>
</evidence>
<keyword evidence="6 8" id="KW-1133">Transmembrane helix</keyword>
<comment type="similarity">
    <text evidence="2">Belongs to the auxin efflux carrier (TC 2.A.69) family.</text>
</comment>
<feature type="transmembrane region" description="Helical" evidence="8">
    <location>
        <begin position="145"/>
        <end position="170"/>
    </location>
</feature>
<dbReference type="Pfam" id="PF03547">
    <property type="entry name" value="Mem_trans"/>
    <property type="match status" value="2"/>
</dbReference>